<keyword evidence="8" id="KW-1185">Reference proteome</keyword>
<proteinExistence type="inferred from homology"/>
<dbReference type="PANTHER" id="PTHR28235:SF1">
    <property type="entry name" value="SMALL RIBOSOMAL SUBUNIT PROTEIN MS41"/>
    <property type="match status" value="1"/>
</dbReference>
<sequence length="90" mass="10260">MGITTPEEFLQAIGRGAVDKVKVETWDGLFRLQGQQMKAAGLAPKERKYVLWALEKFRQGENPKEFVIPPKPKKTIRGWGPKIQNGKKIR</sequence>
<feature type="domain" description="Small ribosomal subunit protein mS41 SAM" evidence="6">
    <location>
        <begin position="6"/>
        <end position="60"/>
    </location>
</feature>
<evidence type="ECO:0000256" key="4">
    <source>
        <dbReference type="ARBA" id="ARBA00035129"/>
    </source>
</evidence>
<gene>
    <name evidence="7" type="ORF">CALCODRAFT_521785</name>
</gene>
<name>A0A165CH15_9BASI</name>
<evidence type="ECO:0000259" key="6">
    <source>
        <dbReference type="SMART" id="SM01238"/>
    </source>
</evidence>
<evidence type="ECO:0000256" key="3">
    <source>
        <dbReference type="ARBA" id="ARBA00023128"/>
    </source>
</evidence>
<dbReference type="EMBL" id="KV424145">
    <property type="protein sequence ID" value="KZT50778.1"/>
    <property type="molecule type" value="Genomic_DNA"/>
</dbReference>
<protein>
    <recommendedName>
        <fullName evidence="4">Small ribosomal subunit protein mS41</fullName>
    </recommendedName>
</protein>
<dbReference type="InParanoid" id="A0A165CH15"/>
<evidence type="ECO:0000256" key="1">
    <source>
        <dbReference type="ARBA" id="ARBA00004173"/>
    </source>
</evidence>
<dbReference type="InterPro" id="IPR019083">
    <property type="entry name" value="SAM_Ribosomal_mS41"/>
</dbReference>
<accession>A0A165CH15</accession>
<dbReference type="Pfam" id="PF09597">
    <property type="entry name" value="SAM_Ribosomal_mS41"/>
    <property type="match status" value="1"/>
</dbReference>
<dbReference type="PANTHER" id="PTHR28235">
    <property type="entry name" value="PROTEIN FYV4, MITOCHONDRIAL"/>
    <property type="match status" value="1"/>
</dbReference>
<dbReference type="InterPro" id="IPR039603">
    <property type="entry name" value="Ribosomal_mS41"/>
</dbReference>
<dbReference type="SMART" id="SM01238">
    <property type="entry name" value="IGR"/>
    <property type="match status" value="1"/>
</dbReference>
<comment type="similarity">
    <text evidence="2">Belongs to the mitochondrion-specific ribosomal protein mS41 family.</text>
</comment>
<keyword evidence="3" id="KW-0496">Mitochondrion</keyword>
<dbReference type="GO" id="GO:0005739">
    <property type="term" value="C:mitochondrion"/>
    <property type="evidence" value="ECO:0007669"/>
    <property type="project" value="UniProtKB-SubCell"/>
</dbReference>
<dbReference type="STRING" id="1353952.A0A165CH15"/>
<evidence type="ECO:0000256" key="2">
    <source>
        <dbReference type="ARBA" id="ARBA00010492"/>
    </source>
</evidence>
<dbReference type="OrthoDB" id="18595at2759"/>
<dbReference type="AlphaFoldDB" id="A0A165CH15"/>
<evidence type="ECO:0000313" key="7">
    <source>
        <dbReference type="EMBL" id="KZT50778.1"/>
    </source>
</evidence>
<evidence type="ECO:0000256" key="5">
    <source>
        <dbReference type="SAM" id="MobiDB-lite"/>
    </source>
</evidence>
<organism evidence="7 8">
    <name type="scientific">Calocera cornea HHB12733</name>
    <dbReference type="NCBI Taxonomy" id="1353952"/>
    <lineage>
        <taxon>Eukaryota</taxon>
        <taxon>Fungi</taxon>
        <taxon>Dikarya</taxon>
        <taxon>Basidiomycota</taxon>
        <taxon>Agaricomycotina</taxon>
        <taxon>Dacrymycetes</taxon>
        <taxon>Dacrymycetales</taxon>
        <taxon>Dacrymycetaceae</taxon>
        <taxon>Calocera</taxon>
    </lineage>
</organism>
<dbReference type="Proteomes" id="UP000076842">
    <property type="component" value="Unassembled WGS sequence"/>
</dbReference>
<evidence type="ECO:0000313" key="8">
    <source>
        <dbReference type="Proteomes" id="UP000076842"/>
    </source>
</evidence>
<feature type="region of interest" description="Disordered" evidence="5">
    <location>
        <begin position="63"/>
        <end position="90"/>
    </location>
</feature>
<comment type="subcellular location">
    <subcellularLocation>
        <location evidence="1">Mitochondrion</location>
    </subcellularLocation>
</comment>
<reference evidence="7 8" key="1">
    <citation type="journal article" date="2016" name="Mol. Biol. Evol.">
        <title>Comparative Genomics of Early-Diverging Mushroom-Forming Fungi Provides Insights into the Origins of Lignocellulose Decay Capabilities.</title>
        <authorList>
            <person name="Nagy L.G."/>
            <person name="Riley R."/>
            <person name="Tritt A."/>
            <person name="Adam C."/>
            <person name="Daum C."/>
            <person name="Floudas D."/>
            <person name="Sun H."/>
            <person name="Yadav J.S."/>
            <person name="Pangilinan J."/>
            <person name="Larsson K.H."/>
            <person name="Matsuura K."/>
            <person name="Barry K."/>
            <person name="Labutti K."/>
            <person name="Kuo R."/>
            <person name="Ohm R.A."/>
            <person name="Bhattacharya S.S."/>
            <person name="Shirouzu T."/>
            <person name="Yoshinaga Y."/>
            <person name="Martin F.M."/>
            <person name="Grigoriev I.V."/>
            <person name="Hibbett D.S."/>
        </authorList>
    </citation>
    <scope>NUCLEOTIDE SEQUENCE [LARGE SCALE GENOMIC DNA]</scope>
    <source>
        <strain evidence="7 8">HHB12733</strain>
    </source>
</reference>
<dbReference type="FunCoup" id="A0A165CH15">
    <property type="interactions" value="142"/>
</dbReference>